<proteinExistence type="predicted"/>
<sequence>MEIYSSAIGFLKINSEAFLRGIFRSYKDECAAAIRQLTEDLGQDNAAWCPTSVEGATVLPIGDVDNETTLDLCAMLNLCIHTEELCTQAYRKAIGSLDETRVLLSFHVREQAEEQYMAFNHIKTLLDCNLLNRQAV</sequence>
<accession>A0ABW6BEA5</accession>
<evidence type="ECO:0000313" key="1">
    <source>
        <dbReference type="EMBL" id="MFD2966389.1"/>
    </source>
</evidence>
<comment type="caution">
    <text evidence="1">The sequence shown here is derived from an EMBL/GenBank/DDBJ whole genome shotgun (WGS) entry which is preliminary data.</text>
</comment>
<evidence type="ECO:0000313" key="2">
    <source>
        <dbReference type="Proteomes" id="UP001597525"/>
    </source>
</evidence>
<dbReference type="EMBL" id="JBHUPB010000003">
    <property type="protein sequence ID" value="MFD2966389.1"/>
    <property type="molecule type" value="Genomic_DNA"/>
</dbReference>
<dbReference type="Proteomes" id="UP001597525">
    <property type="component" value="Unassembled WGS sequence"/>
</dbReference>
<reference evidence="2" key="1">
    <citation type="journal article" date="2019" name="Int. J. Syst. Evol. Microbiol.">
        <title>The Global Catalogue of Microorganisms (GCM) 10K type strain sequencing project: providing services to taxonomists for standard genome sequencing and annotation.</title>
        <authorList>
            <consortium name="The Broad Institute Genomics Platform"/>
            <consortium name="The Broad Institute Genome Sequencing Center for Infectious Disease"/>
            <person name="Wu L."/>
            <person name="Ma J."/>
        </authorList>
    </citation>
    <scope>NUCLEOTIDE SEQUENCE [LARGE SCALE GENOMIC DNA]</scope>
    <source>
        <strain evidence="2">KCTC 22814</strain>
    </source>
</reference>
<gene>
    <name evidence="1" type="ORF">ACFS7Y_03275</name>
</gene>
<keyword evidence="2" id="KW-1185">Reference proteome</keyword>
<organism evidence="1 2">
    <name type="scientific">Sphingobacterium bambusae</name>
    <dbReference type="NCBI Taxonomy" id="662858"/>
    <lineage>
        <taxon>Bacteria</taxon>
        <taxon>Pseudomonadati</taxon>
        <taxon>Bacteroidota</taxon>
        <taxon>Sphingobacteriia</taxon>
        <taxon>Sphingobacteriales</taxon>
        <taxon>Sphingobacteriaceae</taxon>
        <taxon>Sphingobacterium</taxon>
    </lineage>
</organism>
<name>A0ABW6BEA5_9SPHI</name>
<evidence type="ECO:0008006" key="3">
    <source>
        <dbReference type="Google" id="ProtNLM"/>
    </source>
</evidence>
<dbReference type="RefSeq" id="WP_320184178.1">
    <property type="nucleotide sequence ID" value="NZ_CP138332.1"/>
</dbReference>
<protein>
    <recommendedName>
        <fullName evidence="3">Ferritin/DPS protein domain-containing protein</fullName>
    </recommendedName>
</protein>